<dbReference type="InterPro" id="IPR029058">
    <property type="entry name" value="AB_hydrolase_fold"/>
</dbReference>
<accession>A0A381NDV3</accession>
<dbReference type="SUPFAM" id="SSF53474">
    <property type="entry name" value="alpha/beta-Hydrolases"/>
    <property type="match status" value="1"/>
</dbReference>
<evidence type="ECO:0000256" key="1">
    <source>
        <dbReference type="ARBA" id="ARBA00005964"/>
    </source>
</evidence>
<dbReference type="Gene3D" id="3.40.50.1820">
    <property type="entry name" value="alpha/beta hydrolase"/>
    <property type="match status" value="1"/>
</dbReference>
<feature type="domain" description="Carboxylesterase type B" evidence="3">
    <location>
        <begin position="371"/>
        <end position="499"/>
    </location>
</feature>
<name>A0A381NDV3_9ZZZZ</name>
<keyword evidence="2" id="KW-0378">Hydrolase</keyword>
<dbReference type="PANTHER" id="PTHR11559">
    <property type="entry name" value="CARBOXYLESTERASE"/>
    <property type="match status" value="1"/>
</dbReference>
<dbReference type="EMBL" id="UINC01000292">
    <property type="protein sequence ID" value="SUZ52746.1"/>
    <property type="molecule type" value="Genomic_DNA"/>
</dbReference>
<dbReference type="InterPro" id="IPR019826">
    <property type="entry name" value="Carboxylesterase_B_AS"/>
</dbReference>
<dbReference type="Pfam" id="PF00135">
    <property type="entry name" value="COesterase"/>
    <property type="match status" value="2"/>
</dbReference>
<evidence type="ECO:0000313" key="4">
    <source>
        <dbReference type="EMBL" id="SUZ52746.1"/>
    </source>
</evidence>
<comment type="similarity">
    <text evidence="1">Belongs to the type-B carboxylesterase/lipase family.</text>
</comment>
<dbReference type="InterPro" id="IPR050309">
    <property type="entry name" value="Type-B_Carboxylest/Lipase"/>
</dbReference>
<organism evidence="4">
    <name type="scientific">marine metagenome</name>
    <dbReference type="NCBI Taxonomy" id="408172"/>
    <lineage>
        <taxon>unclassified sequences</taxon>
        <taxon>metagenomes</taxon>
        <taxon>ecological metagenomes</taxon>
    </lineage>
</organism>
<proteinExistence type="inferred from homology"/>
<gene>
    <name evidence="4" type="ORF">METZ01_LOCUS5600</name>
</gene>
<dbReference type="PROSITE" id="PS00941">
    <property type="entry name" value="CARBOXYLESTERASE_B_2"/>
    <property type="match status" value="1"/>
</dbReference>
<dbReference type="InterPro" id="IPR002018">
    <property type="entry name" value="CarbesteraseB"/>
</dbReference>
<dbReference type="PROSITE" id="PS00122">
    <property type="entry name" value="CARBOXYLESTERASE_B_1"/>
    <property type="match status" value="1"/>
</dbReference>
<dbReference type="AlphaFoldDB" id="A0A381NDV3"/>
<protein>
    <recommendedName>
        <fullName evidence="3">Carboxylesterase type B domain-containing protein</fullName>
    </recommendedName>
</protein>
<feature type="domain" description="Carboxylesterase type B" evidence="3">
    <location>
        <begin position="28"/>
        <end position="351"/>
    </location>
</feature>
<dbReference type="GO" id="GO:0016787">
    <property type="term" value="F:hydrolase activity"/>
    <property type="evidence" value="ECO:0007669"/>
    <property type="project" value="UniProtKB-KW"/>
</dbReference>
<sequence>MVAVLLIGSGGCAKENKPVLDPLLERWTEQGPVRGKLSEPGAIAWLGVPFANVAERWMLPEPPRPRTEPLVATNFREPPLQLAGGSRSTPIVGSEDCLYVDIYAPAVAGPDENLPVMFWIYGGGQTSGSSQGYDGSRLAAENGVIVIATNYRVGPFGWFHHPSIVPEGGSGHFALYDLMAALAWVRRNAASFGGDPLNITIFGESAGAQNVMALYMAPAAEGLFDKAIVQSGGFWNMNPGQATNPVTGDPPGTPASATEIVIDLLLGEGRTQTREAGEELASRHEEIGDWLRQLSNETILDAYRDKSNLMYDIPSVVYDGVLMPPGPRSVSAKPLLVGANRDEQKLFQIYDPSLVRWIGTKAKIIDPGRYEAFNRYYSDWLNFDGVDRVANMATGPVYAYRFDWDDLGATPDRDWPQIMGAAHGLEIPFVFGNFRMGLFQGELFDVSNIEARIELSASIRSYWTQFARTGNPGRGRAGDLPSWELWNGERKLVFDTKPDGGVRMESAAIDIGSVHRSLWADPYLTDDEKCSVYKDMTMYPAYPVDDLKARGCW</sequence>
<dbReference type="InterPro" id="IPR019819">
    <property type="entry name" value="Carboxylesterase_B_CS"/>
</dbReference>
<reference evidence="4" key="1">
    <citation type="submission" date="2018-05" db="EMBL/GenBank/DDBJ databases">
        <authorList>
            <person name="Lanie J.A."/>
            <person name="Ng W.-L."/>
            <person name="Kazmierczak K.M."/>
            <person name="Andrzejewski T.M."/>
            <person name="Davidsen T.M."/>
            <person name="Wayne K.J."/>
            <person name="Tettelin H."/>
            <person name="Glass J.I."/>
            <person name="Rusch D."/>
            <person name="Podicherti R."/>
            <person name="Tsui H.-C.T."/>
            <person name="Winkler M.E."/>
        </authorList>
    </citation>
    <scope>NUCLEOTIDE SEQUENCE</scope>
</reference>
<evidence type="ECO:0000256" key="2">
    <source>
        <dbReference type="ARBA" id="ARBA00022801"/>
    </source>
</evidence>
<evidence type="ECO:0000259" key="3">
    <source>
        <dbReference type="Pfam" id="PF00135"/>
    </source>
</evidence>